<sequence>MLIGEVSKRTGISARMLRHYNAIGLVEPSGRTTGGYREYSGADLRRLFHVESLRSLGLPLADVARALDDPAFAPAALVDELIAKTRERIERERELLARLTDVRTGEPAGWDDVLDLVALLRGLEAATPEVRQRAALADDRSRVPASTLAEAVLAEPDPNVAGALQWALARSPGDAVPVLANALAASDAEVRRRAVHALAKLEGGEAEAALARALEHPDEIVRARAALVVGARGGESAAGVLVRMIATGIDDVDAADVLGRLATAHDMAHGVAAELRTELERPGASADARVRVTQALAELPPDAVSGILAELTTDEDPRVALIASYLSRDDRADRSGFEKPSPGTPRSVDPDGRESPDPGR</sequence>
<name>A0A7X0FMY0_9MICO</name>
<feature type="compositionally biased region" description="Basic and acidic residues" evidence="2">
    <location>
        <begin position="348"/>
        <end position="360"/>
    </location>
</feature>
<dbReference type="EMBL" id="JACHML010000001">
    <property type="protein sequence ID" value="MBB6390374.1"/>
    <property type="molecule type" value="Genomic_DNA"/>
</dbReference>
<organism evidence="4 5">
    <name type="scientific">Microbacterium thalassium</name>
    <dbReference type="NCBI Taxonomy" id="362649"/>
    <lineage>
        <taxon>Bacteria</taxon>
        <taxon>Bacillati</taxon>
        <taxon>Actinomycetota</taxon>
        <taxon>Actinomycetes</taxon>
        <taxon>Micrococcales</taxon>
        <taxon>Microbacteriaceae</taxon>
        <taxon>Microbacterium</taxon>
    </lineage>
</organism>
<comment type="caution">
    <text evidence="4">The sequence shown here is derived from an EMBL/GenBank/DDBJ whole genome shotgun (WGS) entry which is preliminary data.</text>
</comment>
<dbReference type="GO" id="GO:0003677">
    <property type="term" value="F:DNA binding"/>
    <property type="evidence" value="ECO:0007669"/>
    <property type="project" value="UniProtKB-KW"/>
</dbReference>
<evidence type="ECO:0000256" key="2">
    <source>
        <dbReference type="SAM" id="MobiDB-lite"/>
    </source>
</evidence>
<dbReference type="PANTHER" id="PTHR30204">
    <property type="entry name" value="REDOX-CYCLING DRUG-SENSING TRANSCRIPTIONAL ACTIVATOR SOXR"/>
    <property type="match status" value="1"/>
</dbReference>
<dbReference type="Gene3D" id="1.25.10.10">
    <property type="entry name" value="Leucine-rich Repeat Variant"/>
    <property type="match status" value="1"/>
</dbReference>
<feature type="region of interest" description="Disordered" evidence="2">
    <location>
        <begin position="331"/>
        <end position="360"/>
    </location>
</feature>
<dbReference type="Proteomes" id="UP000537775">
    <property type="component" value="Unassembled WGS sequence"/>
</dbReference>
<keyword evidence="5" id="KW-1185">Reference proteome</keyword>
<dbReference type="GO" id="GO:0003700">
    <property type="term" value="F:DNA-binding transcription factor activity"/>
    <property type="evidence" value="ECO:0007669"/>
    <property type="project" value="InterPro"/>
</dbReference>
<feature type="domain" description="HTH merR-type" evidence="3">
    <location>
        <begin position="1"/>
        <end position="69"/>
    </location>
</feature>
<accession>A0A7X0FMY0</accession>
<dbReference type="SUPFAM" id="SSF48371">
    <property type="entry name" value="ARM repeat"/>
    <property type="match status" value="1"/>
</dbReference>
<dbReference type="AlphaFoldDB" id="A0A7X0FMY0"/>
<dbReference type="PROSITE" id="PS50937">
    <property type="entry name" value="HTH_MERR_2"/>
    <property type="match status" value="1"/>
</dbReference>
<evidence type="ECO:0000256" key="1">
    <source>
        <dbReference type="ARBA" id="ARBA00023125"/>
    </source>
</evidence>
<evidence type="ECO:0000313" key="4">
    <source>
        <dbReference type="EMBL" id="MBB6390374.1"/>
    </source>
</evidence>
<gene>
    <name evidence="4" type="ORF">HD594_000687</name>
</gene>
<dbReference type="InterPro" id="IPR011989">
    <property type="entry name" value="ARM-like"/>
</dbReference>
<dbReference type="InterPro" id="IPR016024">
    <property type="entry name" value="ARM-type_fold"/>
</dbReference>
<keyword evidence="1 4" id="KW-0238">DNA-binding</keyword>
<dbReference type="PRINTS" id="PR00040">
    <property type="entry name" value="HTHMERR"/>
</dbReference>
<dbReference type="Pfam" id="PF13646">
    <property type="entry name" value="HEAT_2"/>
    <property type="match status" value="1"/>
</dbReference>
<dbReference type="Gene3D" id="1.10.1660.10">
    <property type="match status" value="1"/>
</dbReference>
<dbReference type="InterPro" id="IPR009061">
    <property type="entry name" value="DNA-bd_dom_put_sf"/>
</dbReference>
<dbReference type="Pfam" id="PF13411">
    <property type="entry name" value="MerR_1"/>
    <property type="match status" value="1"/>
</dbReference>
<evidence type="ECO:0000313" key="5">
    <source>
        <dbReference type="Proteomes" id="UP000537775"/>
    </source>
</evidence>
<dbReference type="SMART" id="SM00422">
    <property type="entry name" value="HTH_MERR"/>
    <property type="match status" value="1"/>
</dbReference>
<proteinExistence type="predicted"/>
<dbReference type="RefSeq" id="WP_184749630.1">
    <property type="nucleotide sequence ID" value="NZ_BAAAJR010000003.1"/>
</dbReference>
<dbReference type="InterPro" id="IPR000551">
    <property type="entry name" value="MerR-type_HTH_dom"/>
</dbReference>
<protein>
    <submittedName>
        <fullName evidence="4">DNA-binding transcriptional MerR regulator</fullName>
    </submittedName>
</protein>
<dbReference type="PANTHER" id="PTHR30204:SF93">
    <property type="entry name" value="HTH MERR-TYPE DOMAIN-CONTAINING PROTEIN"/>
    <property type="match status" value="1"/>
</dbReference>
<reference evidence="4 5" key="1">
    <citation type="submission" date="2020-08" db="EMBL/GenBank/DDBJ databases">
        <title>Sequencing the genomes of 1000 actinobacteria strains.</title>
        <authorList>
            <person name="Klenk H.-P."/>
        </authorList>
    </citation>
    <scope>NUCLEOTIDE SEQUENCE [LARGE SCALE GENOMIC DNA]</scope>
    <source>
        <strain evidence="4 5">DSM 12511</strain>
    </source>
</reference>
<evidence type="ECO:0000259" key="3">
    <source>
        <dbReference type="PROSITE" id="PS50937"/>
    </source>
</evidence>
<dbReference type="SUPFAM" id="SSF46955">
    <property type="entry name" value="Putative DNA-binding domain"/>
    <property type="match status" value="1"/>
</dbReference>
<dbReference type="InterPro" id="IPR047057">
    <property type="entry name" value="MerR_fam"/>
</dbReference>